<comment type="caution">
    <text evidence="9">The sequence shown here is derived from an EMBL/GenBank/DDBJ whole genome shotgun (WGS) entry which is preliminary data.</text>
</comment>
<evidence type="ECO:0000256" key="6">
    <source>
        <dbReference type="SAM" id="MobiDB-lite"/>
    </source>
</evidence>
<keyword evidence="10" id="KW-1185">Reference proteome</keyword>
<dbReference type="SUPFAM" id="SSF53098">
    <property type="entry name" value="Ribonuclease H-like"/>
    <property type="match status" value="1"/>
</dbReference>
<dbReference type="AlphaFoldDB" id="A0A2Z6R511"/>
<comment type="subcellular location">
    <subcellularLocation>
        <location evidence="1">Nucleus</location>
    </subcellularLocation>
</comment>
<evidence type="ECO:0000313" key="9">
    <source>
        <dbReference type="EMBL" id="GBB92061.1"/>
    </source>
</evidence>
<sequence>MTGQPKRMKIHLNKNCPNVPLEVKNQYKNKDKEQESFDINDDNTDDNTEDNVSNEKEEIDTAIARAFYASGIPLATIENPFIIQALHKINPEYHPPSRKSLSTTLLEKEYKQVSADMKKQIKNSNYICLTSDGWTNIHQQPIINFMITTPQPIFWKALESKENSHTGEYIAEQFDIVIKEIGISKIAAVITDNASNMKKAHSILQKDYPNIIFLGCFAHNINLLIKSVIELALIKETITPVQEIIKFFKRHHIENACLERLQIEKIGKTIKFNLPVITRWGSHYICLQSFLASKKALQNVVFEECVRKSIPSSLNSKLIDTEGFWVNIEEICQLLEPFTKIIREFESNQPNLSLVYDRFTKLKNEIKQLTNTSLKDIILDKCTLRWEKMYHPAIVIAYYLDPRYHGQDLTDEYPFSMIAEETSKFVNQDLSGQLVKELLWYNNKTGPFNSSIFWKLEAISNPIDWWNGFQQEVPVLSKFAVKLMSIPASNAASERNWSNFGFIQNIKRNRLTNERTFKLVSIYSNLRLANGQKLNDDNINEEELENLDEIIVIEESEENATSSCYDFGRVESKPSKKLKHAIGKDEEIKLQKDKKSYYCLIGKNPLQPVLYYLGDELIESTAHLMGRNLKRFFKYEELQVIKEPDKIEYPPDEFMQKYHPTGFIHYIQVSSDKIAEAVLKSLVQQYAEKRDGECLEKTRQINGHDVYL</sequence>
<dbReference type="InterPro" id="IPR007021">
    <property type="entry name" value="DUF659"/>
</dbReference>
<accession>A0A2Z6R511</accession>
<proteinExistence type="predicted"/>
<dbReference type="EMBL" id="BEXD01001068">
    <property type="protein sequence ID" value="GBB92061.1"/>
    <property type="molecule type" value="Genomic_DNA"/>
</dbReference>
<feature type="region of interest" description="Disordered" evidence="6">
    <location>
        <begin position="1"/>
        <end position="54"/>
    </location>
</feature>
<keyword evidence="5" id="KW-0539">Nucleus</keyword>
<dbReference type="Pfam" id="PF04937">
    <property type="entry name" value="DUF659"/>
    <property type="match status" value="1"/>
</dbReference>
<feature type="domain" description="DUF659" evidence="7">
    <location>
        <begin position="96"/>
        <end position="244"/>
    </location>
</feature>
<protein>
    <recommendedName>
        <fullName evidence="11">DUF659 domain-containing protein</fullName>
    </recommendedName>
</protein>
<gene>
    <name evidence="9" type="ORF">RclHR1_01960011</name>
</gene>
<keyword evidence="3" id="KW-0863">Zinc-finger</keyword>
<feature type="domain" description="HAT C-terminal dimerisation" evidence="8">
    <location>
        <begin position="459"/>
        <end position="526"/>
    </location>
</feature>
<dbReference type="InterPro" id="IPR008906">
    <property type="entry name" value="HATC_C_dom"/>
</dbReference>
<evidence type="ECO:0000259" key="7">
    <source>
        <dbReference type="Pfam" id="PF04937"/>
    </source>
</evidence>
<dbReference type="GO" id="GO:0008270">
    <property type="term" value="F:zinc ion binding"/>
    <property type="evidence" value="ECO:0007669"/>
    <property type="project" value="UniProtKB-KW"/>
</dbReference>
<dbReference type="STRING" id="94130.A0A2Z6R511"/>
<evidence type="ECO:0000256" key="5">
    <source>
        <dbReference type="ARBA" id="ARBA00023242"/>
    </source>
</evidence>
<evidence type="ECO:0000256" key="3">
    <source>
        <dbReference type="ARBA" id="ARBA00022771"/>
    </source>
</evidence>
<dbReference type="InterPro" id="IPR052035">
    <property type="entry name" value="ZnF_BED_domain_contain"/>
</dbReference>
<evidence type="ECO:0000256" key="2">
    <source>
        <dbReference type="ARBA" id="ARBA00022723"/>
    </source>
</evidence>
<reference evidence="9 10" key="1">
    <citation type="submission" date="2017-11" db="EMBL/GenBank/DDBJ databases">
        <title>The genome of Rhizophagus clarus HR1 reveals common genetic basis of auxotrophy among arbuscular mycorrhizal fungi.</title>
        <authorList>
            <person name="Kobayashi Y."/>
        </authorList>
    </citation>
    <scope>NUCLEOTIDE SEQUENCE [LARGE SCALE GENOMIC DNA]</scope>
    <source>
        <strain evidence="9 10">HR1</strain>
    </source>
</reference>
<dbReference type="Pfam" id="PF05699">
    <property type="entry name" value="Dimer_Tnp_hAT"/>
    <property type="match status" value="1"/>
</dbReference>
<dbReference type="GO" id="GO:0005634">
    <property type="term" value="C:nucleus"/>
    <property type="evidence" value="ECO:0007669"/>
    <property type="project" value="UniProtKB-SubCell"/>
</dbReference>
<organism evidence="9 10">
    <name type="scientific">Rhizophagus clarus</name>
    <dbReference type="NCBI Taxonomy" id="94130"/>
    <lineage>
        <taxon>Eukaryota</taxon>
        <taxon>Fungi</taxon>
        <taxon>Fungi incertae sedis</taxon>
        <taxon>Mucoromycota</taxon>
        <taxon>Glomeromycotina</taxon>
        <taxon>Glomeromycetes</taxon>
        <taxon>Glomerales</taxon>
        <taxon>Glomeraceae</taxon>
        <taxon>Rhizophagus</taxon>
    </lineage>
</organism>
<dbReference type="GO" id="GO:0046983">
    <property type="term" value="F:protein dimerization activity"/>
    <property type="evidence" value="ECO:0007669"/>
    <property type="project" value="InterPro"/>
</dbReference>
<evidence type="ECO:0000256" key="4">
    <source>
        <dbReference type="ARBA" id="ARBA00022833"/>
    </source>
</evidence>
<keyword evidence="2" id="KW-0479">Metal-binding</keyword>
<dbReference type="InterPro" id="IPR012337">
    <property type="entry name" value="RNaseH-like_sf"/>
</dbReference>
<evidence type="ECO:0000259" key="8">
    <source>
        <dbReference type="Pfam" id="PF05699"/>
    </source>
</evidence>
<dbReference type="PANTHER" id="PTHR46481">
    <property type="entry name" value="ZINC FINGER BED DOMAIN-CONTAINING PROTEIN 4"/>
    <property type="match status" value="1"/>
</dbReference>
<feature type="compositionally biased region" description="Basic residues" evidence="6">
    <location>
        <begin position="1"/>
        <end position="12"/>
    </location>
</feature>
<evidence type="ECO:0000313" key="10">
    <source>
        <dbReference type="Proteomes" id="UP000247702"/>
    </source>
</evidence>
<feature type="compositionally biased region" description="Acidic residues" evidence="6">
    <location>
        <begin position="36"/>
        <end position="49"/>
    </location>
</feature>
<keyword evidence="4" id="KW-0862">Zinc</keyword>
<evidence type="ECO:0000256" key="1">
    <source>
        <dbReference type="ARBA" id="ARBA00004123"/>
    </source>
</evidence>
<evidence type="ECO:0008006" key="11">
    <source>
        <dbReference type="Google" id="ProtNLM"/>
    </source>
</evidence>
<dbReference type="Proteomes" id="UP000247702">
    <property type="component" value="Unassembled WGS sequence"/>
</dbReference>
<dbReference type="PANTHER" id="PTHR46481:SF10">
    <property type="entry name" value="ZINC FINGER BED DOMAIN-CONTAINING PROTEIN 39"/>
    <property type="match status" value="1"/>
</dbReference>
<name>A0A2Z6R511_9GLOM</name>